<proteinExistence type="predicted"/>
<accession>M1V651</accession>
<dbReference type="Gramene" id="CMP180CT">
    <property type="protein sequence ID" value="CMP180CT"/>
    <property type="gene ID" value="CMP180C"/>
</dbReference>
<reference evidence="1 2" key="2">
    <citation type="journal article" date="2007" name="BMC Biol.">
        <title>A 100%-complete sequence reveals unusually simple genomic features in the hot-spring red alga Cyanidioschyzon merolae.</title>
        <authorList>
            <person name="Nozaki H."/>
            <person name="Takano H."/>
            <person name="Misumi O."/>
            <person name="Terasawa K."/>
            <person name="Matsuzaki M."/>
            <person name="Maruyama S."/>
            <person name="Nishida K."/>
            <person name="Yagisawa F."/>
            <person name="Yoshida Y."/>
            <person name="Fujiwara T."/>
            <person name="Takio S."/>
            <person name="Tamura K."/>
            <person name="Chung S.J."/>
            <person name="Nakamura S."/>
            <person name="Kuroiwa H."/>
            <person name="Tanaka K."/>
            <person name="Sato N."/>
            <person name="Kuroiwa T."/>
        </authorList>
    </citation>
    <scope>NUCLEOTIDE SEQUENCE [LARGE SCALE GENOMIC DNA]</scope>
    <source>
        <strain evidence="1 2">10D</strain>
    </source>
</reference>
<organism evidence="1 2">
    <name type="scientific">Cyanidioschyzon merolae (strain NIES-3377 / 10D)</name>
    <name type="common">Unicellular red alga</name>
    <dbReference type="NCBI Taxonomy" id="280699"/>
    <lineage>
        <taxon>Eukaryota</taxon>
        <taxon>Rhodophyta</taxon>
        <taxon>Bangiophyceae</taxon>
        <taxon>Cyanidiales</taxon>
        <taxon>Cyanidiaceae</taxon>
        <taxon>Cyanidioschyzon</taxon>
    </lineage>
</organism>
<dbReference type="KEGG" id="cme:CYME_CMP180C"/>
<dbReference type="HOGENOM" id="CLU_1761369_0_0_1"/>
<reference evidence="1 2" key="1">
    <citation type="journal article" date="2004" name="Nature">
        <title>Genome sequence of the ultrasmall unicellular red alga Cyanidioschyzon merolae 10D.</title>
        <authorList>
            <person name="Matsuzaki M."/>
            <person name="Misumi O."/>
            <person name="Shin-i T."/>
            <person name="Maruyama S."/>
            <person name="Takahara M."/>
            <person name="Miyagishima S."/>
            <person name="Mori T."/>
            <person name="Nishida K."/>
            <person name="Yagisawa F."/>
            <person name="Nishida K."/>
            <person name="Yoshida Y."/>
            <person name="Nishimura Y."/>
            <person name="Nakao S."/>
            <person name="Kobayashi T."/>
            <person name="Momoyama Y."/>
            <person name="Higashiyama T."/>
            <person name="Minoda A."/>
            <person name="Sano M."/>
            <person name="Nomoto H."/>
            <person name="Oishi K."/>
            <person name="Hayashi H."/>
            <person name="Ohta F."/>
            <person name="Nishizaka S."/>
            <person name="Haga S."/>
            <person name="Miura S."/>
            <person name="Morishita T."/>
            <person name="Kabeya Y."/>
            <person name="Terasawa K."/>
            <person name="Suzuki Y."/>
            <person name="Ishii Y."/>
            <person name="Asakawa S."/>
            <person name="Takano H."/>
            <person name="Ohta N."/>
            <person name="Kuroiwa H."/>
            <person name="Tanaka K."/>
            <person name="Shimizu N."/>
            <person name="Sugano S."/>
            <person name="Sato N."/>
            <person name="Nozaki H."/>
            <person name="Ogasawara N."/>
            <person name="Kohara Y."/>
            <person name="Kuroiwa T."/>
        </authorList>
    </citation>
    <scope>NUCLEOTIDE SEQUENCE [LARGE SCALE GENOMIC DNA]</scope>
    <source>
        <strain evidence="1 2">10D</strain>
    </source>
</reference>
<dbReference type="EMBL" id="AP006498">
    <property type="protein sequence ID" value="BAM81810.1"/>
    <property type="molecule type" value="Genomic_DNA"/>
</dbReference>
<dbReference type="RefSeq" id="XP_005537846.1">
    <property type="nucleotide sequence ID" value="XM_005537789.1"/>
</dbReference>
<protein>
    <submittedName>
        <fullName evidence="1">Uncharacterized protein</fullName>
    </submittedName>
</protein>
<evidence type="ECO:0000313" key="2">
    <source>
        <dbReference type="Proteomes" id="UP000007014"/>
    </source>
</evidence>
<name>M1V651_CYAM1</name>
<sequence length="148" mass="16610">MRSEPVTDILEACLRSMVENDMLITLEKSNRTMVATTGVSGTQQLVRVVLNTQGYSRKKVEFHAPPSSTDIATTELLGRLDRWEAQARRSVYLVGKTPFGRNGRIVYGYSHRRRQLYIRSNSKRKISSSVLAAVDIFGGLGFSRREGS</sequence>
<dbReference type="Proteomes" id="UP000007014">
    <property type="component" value="Chromosome 16"/>
</dbReference>
<dbReference type="AlphaFoldDB" id="M1V651"/>
<keyword evidence="2" id="KW-1185">Reference proteome</keyword>
<evidence type="ECO:0000313" key="1">
    <source>
        <dbReference type="EMBL" id="BAM81810.1"/>
    </source>
</evidence>
<dbReference type="GeneID" id="16996109"/>
<gene>
    <name evidence="1" type="ORF">CYME_CMP180C</name>
</gene>